<feature type="compositionally biased region" description="Basic and acidic residues" evidence="1">
    <location>
        <begin position="168"/>
        <end position="181"/>
    </location>
</feature>
<dbReference type="AlphaFoldDB" id="A0A6A1V924"/>
<protein>
    <submittedName>
        <fullName evidence="2">Uncharacterized protein</fullName>
    </submittedName>
</protein>
<evidence type="ECO:0000313" key="2">
    <source>
        <dbReference type="EMBL" id="KAB1208297.1"/>
    </source>
</evidence>
<feature type="compositionally biased region" description="Polar residues" evidence="1">
    <location>
        <begin position="100"/>
        <end position="121"/>
    </location>
</feature>
<feature type="compositionally biased region" description="Basic residues" evidence="1">
    <location>
        <begin position="225"/>
        <end position="251"/>
    </location>
</feature>
<dbReference type="OrthoDB" id="552995at2759"/>
<comment type="caution">
    <text evidence="2">The sequence shown here is derived from an EMBL/GenBank/DDBJ whole genome shotgun (WGS) entry which is preliminary data.</text>
</comment>
<dbReference type="PANTHER" id="PTHR34684">
    <property type="entry name" value="OS08G0192200 PROTEIN"/>
    <property type="match status" value="1"/>
</dbReference>
<keyword evidence="3" id="KW-1185">Reference proteome</keyword>
<evidence type="ECO:0000256" key="1">
    <source>
        <dbReference type="SAM" id="MobiDB-lite"/>
    </source>
</evidence>
<feature type="region of interest" description="Disordered" evidence="1">
    <location>
        <begin position="83"/>
        <end position="251"/>
    </location>
</feature>
<dbReference type="Proteomes" id="UP000516437">
    <property type="component" value="Chromosome 7"/>
</dbReference>
<gene>
    <name evidence="2" type="ORF">CJ030_MR7G000149</name>
</gene>
<proteinExistence type="predicted"/>
<dbReference type="PANTHER" id="PTHR34684:SF1">
    <property type="entry name" value="OS08G0192200 PROTEIN"/>
    <property type="match status" value="1"/>
</dbReference>
<dbReference type="EMBL" id="RXIC02000025">
    <property type="protein sequence ID" value="KAB1208297.1"/>
    <property type="molecule type" value="Genomic_DNA"/>
</dbReference>
<evidence type="ECO:0000313" key="3">
    <source>
        <dbReference type="Proteomes" id="UP000516437"/>
    </source>
</evidence>
<name>A0A6A1V924_9ROSI</name>
<accession>A0A6A1V924</accession>
<reference evidence="2 3" key="1">
    <citation type="journal article" date="2019" name="Plant Biotechnol. J.">
        <title>The red bayberry genome and genetic basis of sex determination.</title>
        <authorList>
            <person name="Jia H.M."/>
            <person name="Jia H.J."/>
            <person name="Cai Q.L."/>
            <person name="Wang Y."/>
            <person name="Zhao H.B."/>
            <person name="Yang W.F."/>
            <person name="Wang G.Y."/>
            <person name="Li Y.H."/>
            <person name="Zhan D.L."/>
            <person name="Shen Y.T."/>
            <person name="Niu Q.F."/>
            <person name="Chang L."/>
            <person name="Qiu J."/>
            <person name="Zhao L."/>
            <person name="Xie H.B."/>
            <person name="Fu W.Y."/>
            <person name="Jin J."/>
            <person name="Li X.W."/>
            <person name="Jiao Y."/>
            <person name="Zhou C.C."/>
            <person name="Tu T."/>
            <person name="Chai C.Y."/>
            <person name="Gao J.L."/>
            <person name="Fan L.J."/>
            <person name="van de Weg E."/>
            <person name="Wang J.Y."/>
            <person name="Gao Z.S."/>
        </authorList>
    </citation>
    <scope>NUCLEOTIDE SEQUENCE [LARGE SCALE GENOMIC DNA]</scope>
    <source>
        <tissue evidence="2">Leaves</tissue>
    </source>
</reference>
<sequence>MDLETENRIAAMLMKEAAELRRQAEKEGVHVYLQQPKARFRPNSRFLTATVLGVQQANRAVEVNEMWRIREKELELDDRIKGRYREGSSSGSSHRDNKSASRSKSPPLNVNDASAPSSSNERLYESSGCSREDEELEELLHSSRVKRGRGGVGPRMDETGPYLVPPPDSREEQSTSPDIRKCHVVYGPERPSFPKSHDSSKEKLNEEKRKKRKKVHSGTSEKQHSGKHRSKDKSKDKKKKRKEEKRTKHHK</sequence>
<feature type="compositionally biased region" description="Basic and acidic residues" evidence="1">
    <location>
        <begin position="195"/>
        <end position="208"/>
    </location>
</feature>
<organism evidence="2 3">
    <name type="scientific">Morella rubra</name>
    <name type="common">Chinese bayberry</name>
    <dbReference type="NCBI Taxonomy" id="262757"/>
    <lineage>
        <taxon>Eukaryota</taxon>
        <taxon>Viridiplantae</taxon>
        <taxon>Streptophyta</taxon>
        <taxon>Embryophyta</taxon>
        <taxon>Tracheophyta</taxon>
        <taxon>Spermatophyta</taxon>
        <taxon>Magnoliopsida</taxon>
        <taxon>eudicotyledons</taxon>
        <taxon>Gunneridae</taxon>
        <taxon>Pentapetalae</taxon>
        <taxon>rosids</taxon>
        <taxon>fabids</taxon>
        <taxon>Fagales</taxon>
        <taxon>Myricaceae</taxon>
        <taxon>Morella</taxon>
    </lineage>
</organism>